<organism evidence="3 4">
    <name type="scientific">Trapa incisa</name>
    <dbReference type="NCBI Taxonomy" id="236973"/>
    <lineage>
        <taxon>Eukaryota</taxon>
        <taxon>Viridiplantae</taxon>
        <taxon>Streptophyta</taxon>
        <taxon>Embryophyta</taxon>
        <taxon>Tracheophyta</taxon>
        <taxon>Spermatophyta</taxon>
        <taxon>Magnoliopsida</taxon>
        <taxon>eudicotyledons</taxon>
        <taxon>Gunneridae</taxon>
        <taxon>Pentapetalae</taxon>
        <taxon>rosids</taxon>
        <taxon>malvids</taxon>
        <taxon>Myrtales</taxon>
        <taxon>Lythraceae</taxon>
        <taxon>Trapa</taxon>
    </lineage>
</organism>
<dbReference type="AlphaFoldDB" id="A0AAN7KB21"/>
<dbReference type="GO" id="GO:0009451">
    <property type="term" value="P:RNA modification"/>
    <property type="evidence" value="ECO:0007669"/>
    <property type="project" value="InterPro"/>
</dbReference>
<dbReference type="Proteomes" id="UP001345219">
    <property type="component" value="Chromosome 17"/>
</dbReference>
<proteinExistence type="predicted"/>
<evidence type="ECO:0000256" key="2">
    <source>
        <dbReference type="PROSITE-ProRule" id="PRU00708"/>
    </source>
</evidence>
<dbReference type="InterPro" id="IPR011990">
    <property type="entry name" value="TPR-like_helical_dom_sf"/>
</dbReference>
<dbReference type="PROSITE" id="PS51375">
    <property type="entry name" value="PPR"/>
    <property type="match status" value="3"/>
</dbReference>
<name>A0AAN7KB21_9MYRT</name>
<dbReference type="FunFam" id="1.25.40.10:FF:000351">
    <property type="entry name" value="Pentatricopeptide repeat-containing protein"/>
    <property type="match status" value="1"/>
</dbReference>
<protein>
    <recommendedName>
        <fullName evidence="5">Pentatricopeptide repeat-containing protein</fullName>
    </recommendedName>
</protein>
<keyword evidence="4" id="KW-1185">Reference proteome</keyword>
<comment type="caution">
    <text evidence="3">The sequence shown here is derived from an EMBL/GenBank/DDBJ whole genome shotgun (WGS) entry which is preliminary data.</text>
</comment>
<dbReference type="NCBIfam" id="TIGR00756">
    <property type="entry name" value="PPR"/>
    <property type="match status" value="3"/>
</dbReference>
<sequence>MDFSVQFQEKTSAENGRQGNVFFIPPLLNIVVAEESKPPSLQVLALVQVASQEWPPQKGNEVPVVVLEALCKTTPLGVELGGLKSLCPHRPIIMTTALIREVKRLASGGLYSAALELYKLEIHPSGLHAATSILPSIIRACASSRIGYPLGLQLHGVALKSGSCSDSVMSNSIISMYSKLSMPGSAWCVFDEMPHRDPISWNSLINCFLQNGFLRESLEALREMCLQYFFPRPELAAGLVSVCGHSGKLRLGKQIHARVLFDPRSEGSVLLSTALLHMYLTCHDSWMGFHVFDRMPIKNEVSWTALISGCIANNEYEMSISCLRKMQCLGLSPNRVTMICLLQACVGLGSLKHGKEIHGYGFRRGFDSEDRFSAALLHMYCECKERLTRSRTIFESCRAKDVVAWSSMVRSYLQAGEAASAMELFGQMRKEGIRPNSVTLLAVISTCTLLSSLTLAQSVHGYLIKSALNRQVFIENSLIDMYSKCGCLPASHQVFSEMAGPDLVSWSTLVAAYGLHGHGEVALQLFHCGIITRRRLGCGAVHGTLGDGERSCPP</sequence>
<dbReference type="Pfam" id="PF01535">
    <property type="entry name" value="PPR"/>
    <property type="match status" value="4"/>
</dbReference>
<gene>
    <name evidence="3" type="ORF">SAY87_022951</name>
</gene>
<dbReference type="InterPro" id="IPR002885">
    <property type="entry name" value="PPR_rpt"/>
</dbReference>
<dbReference type="InterPro" id="IPR046960">
    <property type="entry name" value="PPR_At4g14850-like_plant"/>
</dbReference>
<evidence type="ECO:0000313" key="4">
    <source>
        <dbReference type="Proteomes" id="UP001345219"/>
    </source>
</evidence>
<dbReference type="PANTHER" id="PTHR47926:SF347">
    <property type="entry name" value="PENTATRICOPEPTIDE REPEAT-CONTAINING PROTEIN"/>
    <property type="match status" value="1"/>
</dbReference>
<feature type="repeat" description="PPR" evidence="2">
    <location>
        <begin position="299"/>
        <end position="333"/>
    </location>
</feature>
<evidence type="ECO:0008006" key="5">
    <source>
        <dbReference type="Google" id="ProtNLM"/>
    </source>
</evidence>
<dbReference type="Gene3D" id="1.25.40.10">
    <property type="entry name" value="Tetratricopeptide repeat domain"/>
    <property type="match status" value="4"/>
</dbReference>
<reference evidence="3 4" key="1">
    <citation type="journal article" date="2023" name="Hortic Res">
        <title>Pangenome of water caltrop reveals structural variations and asymmetric subgenome divergence after allopolyploidization.</title>
        <authorList>
            <person name="Zhang X."/>
            <person name="Chen Y."/>
            <person name="Wang L."/>
            <person name="Yuan Y."/>
            <person name="Fang M."/>
            <person name="Shi L."/>
            <person name="Lu R."/>
            <person name="Comes H.P."/>
            <person name="Ma Y."/>
            <person name="Chen Y."/>
            <person name="Huang G."/>
            <person name="Zhou Y."/>
            <person name="Zheng Z."/>
            <person name="Qiu Y."/>
        </authorList>
    </citation>
    <scope>NUCLEOTIDE SEQUENCE [LARGE SCALE GENOMIC DNA]</scope>
    <source>
        <tissue evidence="3">Roots</tissue>
    </source>
</reference>
<feature type="repeat" description="PPR" evidence="2">
    <location>
        <begin position="197"/>
        <end position="231"/>
    </location>
</feature>
<dbReference type="GO" id="GO:0003723">
    <property type="term" value="F:RNA binding"/>
    <property type="evidence" value="ECO:0007669"/>
    <property type="project" value="InterPro"/>
</dbReference>
<dbReference type="PANTHER" id="PTHR47926">
    <property type="entry name" value="PENTATRICOPEPTIDE REPEAT-CONTAINING PROTEIN"/>
    <property type="match status" value="1"/>
</dbReference>
<keyword evidence="1" id="KW-0677">Repeat</keyword>
<evidence type="ECO:0000313" key="3">
    <source>
        <dbReference type="EMBL" id="KAK4759820.1"/>
    </source>
</evidence>
<dbReference type="EMBL" id="JAXIOK010000011">
    <property type="protein sequence ID" value="KAK4759820.1"/>
    <property type="molecule type" value="Genomic_DNA"/>
</dbReference>
<evidence type="ECO:0000256" key="1">
    <source>
        <dbReference type="ARBA" id="ARBA00022737"/>
    </source>
</evidence>
<feature type="repeat" description="PPR" evidence="2">
    <location>
        <begin position="401"/>
        <end position="435"/>
    </location>
</feature>
<accession>A0AAN7KB21</accession>
<dbReference type="Pfam" id="PF13041">
    <property type="entry name" value="PPR_2"/>
    <property type="match status" value="2"/>
</dbReference>